<gene>
    <name evidence="2" type="ORF">J2S39_002072</name>
</gene>
<evidence type="ECO:0000313" key="2">
    <source>
        <dbReference type="EMBL" id="MDR7330396.1"/>
    </source>
</evidence>
<evidence type="ECO:0000313" key="3">
    <source>
        <dbReference type="Proteomes" id="UP001180840"/>
    </source>
</evidence>
<feature type="compositionally biased region" description="Basic and acidic residues" evidence="1">
    <location>
        <begin position="67"/>
        <end position="76"/>
    </location>
</feature>
<comment type="caution">
    <text evidence="2">The sequence shown here is derived from an EMBL/GenBank/DDBJ whole genome shotgun (WGS) entry which is preliminary data.</text>
</comment>
<keyword evidence="3" id="KW-1185">Reference proteome</keyword>
<proteinExistence type="predicted"/>
<dbReference type="RefSeq" id="WP_290196051.1">
    <property type="nucleotide sequence ID" value="NZ_CP047654.1"/>
</dbReference>
<protein>
    <recommendedName>
        <fullName evidence="4">Ferredoxin-like protein, involved in electron-transfer</fullName>
    </recommendedName>
</protein>
<organism evidence="2 3">
    <name type="scientific">Corynebacterium guangdongense</name>
    <dbReference type="NCBI Taxonomy" id="1783348"/>
    <lineage>
        <taxon>Bacteria</taxon>
        <taxon>Bacillati</taxon>
        <taxon>Actinomycetota</taxon>
        <taxon>Actinomycetes</taxon>
        <taxon>Mycobacteriales</taxon>
        <taxon>Corynebacteriaceae</taxon>
        <taxon>Corynebacterium</taxon>
    </lineage>
</organism>
<dbReference type="Proteomes" id="UP001180840">
    <property type="component" value="Unassembled WGS sequence"/>
</dbReference>
<evidence type="ECO:0000256" key="1">
    <source>
        <dbReference type="SAM" id="MobiDB-lite"/>
    </source>
</evidence>
<accession>A0ABU1ZZP7</accession>
<reference evidence="2" key="1">
    <citation type="submission" date="2023-07" db="EMBL/GenBank/DDBJ databases">
        <title>Sequencing the genomes of 1000 actinobacteria strains.</title>
        <authorList>
            <person name="Klenk H.-P."/>
        </authorList>
    </citation>
    <scope>NUCLEOTIDE SEQUENCE</scope>
    <source>
        <strain evidence="2">DSM 107476</strain>
    </source>
</reference>
<evidence type="ECO:0008006" key="4">
    <source>
        <dbReference type="Google" id="ProtNLM"/>
    </source>
</evidence>
<dbReference type="EMBL" id="JAVDXZ010000001">
    <property type="protein sequence ID" value="MDR7330396.1"/>
    <property type="molecule type" value="Genomic_DNA"/>
</dbReference>
<name>A0ABU1ZZP7_9CORY</name>
<sequence>MAFRREPNPNRNHPTHCPYCGGMDLFPDEEGDFAWACQECLRVFSVMFHGQNDPVHQPAPAVSTEEAWQKSLDRHGHSAKFGVSGETGSDSQHEGEK</sequence>
<feature type="region of interest" description="Disordered" evidence="1">
    <location>
        <begin position="52"/>
        <end position="97"/>
    </location>
</feature>